<gene>
    <name evidence="6" type="primary">nusB</name>
    <name evidence="8" type="ORF">KDY119_01861</name>
</gene>
<evidence type="ECO:0000313" key="9">
    <source>
        <dbReference type="Proteomes" id="UP000326702"/>
    </source>
</evidence>
<keyword evidence="5 6" id="KW-0804">Transcription</keyword>
<keyword evidence="2 6" id="KW-0889">Transcription antitermination</keyword>
<dbReference type="OrthoDB" id="3528057at2"/>
<evidence type="ECO:0000256" key="5">
    <source>
        <dbReference type="ARBA" id="ARBA00023163"/>
    </source>
</evidence>
<evidence type="ECO:0000256" key="4">
    <source>
        <dbReference type="ARBA" id="ARBA00023015"/>
    </source>
</evidence>
<dbReference type="GO" id="GO:0006353">
    <property type="term" value="P:DNA-templated transcription termination"/>
    <property type="evidence" value="ECO:0007669"/>
    <property type="project" value="UniProtKB-UniRule"/>
</dbReference>
<comment type="similarity">
    <text evidence="1 6">Belongs to the NusB family.</text>
</comment>
<dbReference type="EMBL" id="CP045529">
    <property type="protein sequence ID" value="QFU98349.1"/>
    <property type="molecule type" value="Genomic_DNA"/>
</dbReference>
<keyword evidence="4 6" id="KW-0805">Transcription regulation</keyword>
<accession>A0A5P9QAG2</accession>
<dbReference type="GO" id="GO:0005829">
    <property type="term" value="C:cytosol"/>
    <property type="evidence" value="ECO:0007669"/>
    <property type="project" value="TreeGrafter"/>
</dbReference>
<dbReference type="NCBIfam" id="TIGR01951">
    <property type="entry name" value="nusB"/>
    <property type="match status" value="1"/>
</dbReference>
<name>A0A5P9QAG2_9MICO</name>
<dbReference type="InterPro" id="IPR011605">
    <property type="entry name" value="NusB_fam"/>
</dbReference>
<dbReference type="HAMAP" id="MF_00073">
    <property type="entry name" value="NusB"/>
    <property type="match status" value="1"/>
</dbReference>
<protein>
    <recommendedName>
        <fullName evidence="6">Transcription antitermination protein NusB</fullName>
    </recommendedName>
    <alternativeName>
        <fullName evidence="6">Antitermination factor NusB</fullName>
    </alternativeName>
</protein>
<comment type="function">
    <text evidence="6">Involved in transcription antitermination. Required for transcription of ribosomal RNA (rRNA) genes. Binds specifically to the boxA antiterminator sequence of the ribosomal RNA (rrn) operons.</text>
</comment>
<dbReference type="KEGG" id="lxl:KDY119_01861"/>
<dbReference type="PANTHER" id="PTHR11078:SF3">
    <property type="entry name" value="ANTITERMINATION NUSB DOMAIN-CONTAINING PROTEIN"/>
    <property type="match status" value="1"/>
</dbReference>
<dbReference type="SUPFAM" id="SSF48013">
    <property type="entry name" value="NusB-like"/>
    <property type="match status" value="1"/>
</dbReference>
<proteinExistence type="inferred from homology"/>
<dbReference type="Pfam" id="PF01029">
    <property type="entry name" value="NusB"/>
    <property type="match status" value="1"/>
</dbReference>
<dbReference type="AlphaFoldDB" id="A0A5P9QAG2"/>
<organism evidence="8 9">
    <name type="scientific">Luteimicrobium xylanilyticum</name>
    <dbReference type="NCBI Taxonomy" id="1133546"/>
    <lineage>
        <taxon>Bacteria</taxon>
        <taxon>Bacillati</taxon>
        <taxon>Actinomycetota</taxon>
        <taxon>Actinomycetes</taxon>
        <taxon>Micrococcales</taxon>
        <taxon>Luteimicrobium</taxon>
    </lineage>
</organism>
<sequence length="138" mass="15093">MAARSKARKRAVDVLYEADSRGIAPVTMLSERVSEPGTQASLPQYAVEIVEGVDEHRERIDEVLSTYSHGWTIERMPVVDRAILRVGVWEILYNDDVPDGVALDEAVSLATSLSTDESPSFVNGLLARVAELGPTLRA</sequence>
<dbReference type="InterPro" id="IPR006027">
    <property type="entry name" value="NusB_RsmB_TIM44"/>
</dbReference>
<evidence type="ECO:0000256" key="1">
    <source>
        <dbReference type="ARBA" id="ARBA00005952"/>
    </source>
</evidence>
<evidence type="ECO:0000256" key="2">
    <source>
        <dbReference type="ARBA" id="ARBA00022814"/>
    </source>
</evidence>
<dbReference type="PANTHER" id="PTHR11078">
    <property type="entry name" value="N UTILIZATION SUBSTANCE PROTEIN B-RELATED"/>
    <property type="match status" value="1"/>
</dbReference>
<dbReference type="RefSeq" id="WP_036950147.1">
    <property type="nucleotide sequence ID" value="NZ_BAABIH010000002.1"/>
</dbReference>
<feature type="domain" description="NusB/RsmB/TIM44" evidence="7">
    <location>
        <begin position="6"/>
        <end position="130"/>
    </location>
</feature>
<dbReference type="Gene3D" id="1.10.940.10">
    <property type="entry name" value="NusB-like"/>
    <property type="match status" value="1"/>
</dbReference>
<dbReference type="GO" id="GO:0031564">
    <property type="term" value="P:transcription antitermination"/>
    <property type="evidence" value="ECO:0007669"/>
    <property type="project" value="UniProtKB-KW"/>
</dbReference>
<dbReference type="Proteomes" id="UP000326702">
    <property type="component" value="Chromosome"/>
</dbReference>
<dbReference type="InterPro" id="IPR035926">
    <property type="entry name" value="NusB-like_sf"/>
</dbReference>
<evidence type="ECO:0000256" key="6">
    <source>
        <dbReference type="HAMAP-Rule" id="MF_00073"/>
    </source>
</evidence>
<evidence type="ECO:0000259" key="7">
    <source>
        <dbReference type="Pfam" id="PF01029"/>
    </source>
</evidence>
<keyword evidence="9" id="KW-1185">Reference proteome</keyword>
<evidence type="ECO:0000313" key="8">
    <source>
        <dbReference type="EMBL" id="QFU98349.1"/>
    </source>
</evidence>
<evidence type="ECO:0000256" key="3">
    <source>
        <dbReference type="ARBA" id="ARBA00022884"/>
    </source>
</evidence>
<keyword evidence="3 6" id="KW-0694">RNA-binding</keyword>
<dbReference type="GO" id="GO:0003723">
    <property type="term" value="F:RNA binding"/>
    <property type="evidence" value="ECO:0007669"/>
    <property type="project" value="UniProtKB-UniRule"/>
</dbReference>
<reference evidence="8 9" key="1">
    <citation type="submission" date="2019-10" db="EMBL/GenBank/DDBJ databases">
        <title>Genome sequence of Luteimicrobium xylanilyticum HY-24.</title>
        <authorList>
            <person name="Kim D.Y."/>
            <person name="Park H.-Y."/>
        </authorList>
    </citation>
    <scope>NUCLEOTIDE SEQUENCE [LARGE SCALE GENOMIC DNA]</scope>
    <source>
        <strain evidence="8 9">HY-24</strain>
    </source>
</reference>